<protein>
    <recommendedName>
        <fullName evidence="3">DNA-directed DNA polymerase</fullName>
    </recommendedName>
</protein>
<dbReference type="GO" id="GO:0006261">
    <property type="term" value="P:DNA-templated DNA replication"/>
    <property type="evidence" value="ECO:0007669"/>
    <property type="project" value="TreeGrafter"/>
</dbReference>
<proteinExistence type="predicted"/>
<evidence type="ECO:0000313" key="2">
    <source>
        <dbReference type="Proteomes" id="UP000886786"/>
    </source>
</evidence>
<accession>A0A9D0ZRW4</accession>
<dbReference type="PANTHER" id="PTHR11669">
    <property type="entry name" value="REPLICATION FACTOR C / DNA POLYMERASE III GAMMA-TAU SUBUNIT"/>
    <property type="match status" value="1"/>
</dbReference>
<evidence type="ECO:0000313" key="1">
    <source>
        <dbReference type="EMBL" id="HIQ90372.1"/>
    </source>
</evidence>
<dbReference type="AlphaFoldDB" id="A0A9D0ZRW4"/>
<sequence length="311" mass="36326">MLDDYQKEQPIIYRILKNAIIKDECSHAYLFETGNYSKSSEFIKAFVKALICPNHHMTASSDCRYCHLVETDNFPEIKVINPDGFWIKKDALIALQEEFNKKPIMGDRKVYIINGADKLNKQSANSILKFIEEPDNNITALLVTDNLYSVMPTIRSRCQILSFQNVKQTFPEQFQTTDKITSLLYRDSEADNTEKINKAIEFVNYYEKNHLNTILYMNKLWHDYQKNKEDCDKAFEIMILYYKDILSAKLNRKISIFTDEVEQLNKIANQNTIENICTKINIIMELKQNIKYNANLNLLMDKLVIKLEGGI</sequence>
<dbReference type="Pfam" id="PF13177">
    <property type="entry name" value="DNA_pol3_delta2"/>
    <property type="match status" value="1"/>
</dbReference>
<organism evidence="1 2">
    <name type="scientific">Candidatus Coprosoma intestinipullorum</name>
    <dbReference type="NCBI Taxonomy" id="2840752"/>
    <lineage>
        <taxon>Bacteria</taxon>
        <taxon>Bacillati</taxon>
        <taxon>Bacillota</taxon>
        <taxon>Bacillota incertae sedis</taxon>
        <taxon>Candidatus Coprosoma</taxon>
    </lineage>
</organism>
<dbReference type="PANTHER" id="PTHR11669:SF8">
    <property type="entry name" value="DNA POLYMERASE III SUBUNIT DELTA"/>
    <property type="match status" value="1"/>
</dbReference>
<dbReference type="EMBL" id="DVFV01000038">
    <property type="protein sequence ID" value="HIQ90372.1"/>
    <property type="molecule type" value="Genomic_DNA"/>
</dbReference>
<dbReference type="Proteomes" id="UP000886786">
    <property type="component" value="Unassembled WGS sequence"/>
</dbReference>
<reference evidence="1" key="2">
    <citation type="journal article" date="2021" name="PeerJ">
        <title>Extensive microbial diversity within the chicken gut microbiome revealed by metagenomics and culture.</title>
        <authorList>
            <person name="Gilroy R."/>
            <person name="Ravi A."/>
            <person name="Getino M."/>
            <person name="Pursley I."/>
            <person name="Horton D.L."/>
            <person name="Alikhan N.F."/>
            <person name="Baker D."/>
            <person name="Gharbi K."/>
            <person name="Hall N."/>
            <person name="Watson M."/>
            <person name="Adriaenssens E.M."/>
            <person name="Foster-Nyarko E."/>
            <person name="Jarju S."/>
            <person name="Secka A."/>
            <person name="Antonio M."/>
            <person name="Oren A."/>
            <person name="Chaudhuri R.R."/>
            <person name="La Ragione R."/>
            <person name="Hildebrand F."/>
            <person name="Pallen M.J."/>
        </authorList>
    </citation>
    <scope>NUCLEOTIDE SEQUENCE</scope>
    <source>
        <strain evidence="1">CHK147-3167</strain>
    </source>
</reference>
<comment type="caution">
    <text evidence="1">The sequence shown here is derived from an EMBL/GenBank/DDBJ whole genome shotgun (WGS) entry which is preliminary data.</text>
</comment>
<dbReference type="InterPro" id="IPR050238">
    <property type="entry name" value="DNA_Rep/Repair_Clamp_Loader"/>
</dbReference>
<evidence type="ECO:0008006" key="3">
    <source>
        <dbReference type="Google" id="ProtNLM"/>
    </source>
</evidence>
<gene>
    <name evidence="1" type="ORF">IAB27_01930</name>
</gene>
<dbReference type="InterPro" id="IPR027417">
    <property type="entry name" value="P-loop_NTPase"/>
</dbReference>
<dbReference type="SUPFAM" id="SSF52540">
    <property type="entry name" value="P-loop containing nucleoside triphosphate hydrolases"/>
    <property type="match status" value="1"/>
</dbReference>
<dbReference type="Gene3D" id="3.40.50.300">
    <property type="entry name" value="P-loop containing nucleotide triphosphate hydrolases"/>
    <property type="match status" value="1"/>
</dbReference>
<reference evidence="1" key="1">
    <citation type="submission" date="2020-10" db="EMBL/GenBank/DDBJ databases">
        <authorList>
            <person name="Gilroy R."/>
        </authorList>
    </citation>
    <scope>NUCLEOTIDE SEQUENCE</scope>
    <source>
        <strain evidence="1">CHK147-3167</strain>
    </source>
</reference>
<name>A0A9D0ZRW4_9FIRM</name>